<reference evidence="1 2" key="1">
    <citation type="submission" date="2023-07" db="EMBL/GenBank/DDBJ databases">
        <title>Genomic Encyclopedia of Type Strains, Phase IV (KMG-IV): sequencing the most valuable type-strain genomes for metagenomic binning, comparative biology and taxonomic classification.</title>
        <authorList>
            <person name="Goeker M."/>
        </authorList>
    </citation>
    <scope>NUCLEOTIDE SEQUENCE [LARGE SCALE GENOMIC DNA]</scope>
    <source>
        <strain evidence="1 2">DSM 16980</strain>
    </source>
</reference>
<dbReference type="Proteomes" id="UP001239167">
    <property type="component" value="Unassembled WGS sequence"/>
</dbReference>
<proteinExistence type="predicted"/>
<gene>
    <name evidence="1" type="ORF">J2S01_002700</name>
</gene>
<organism evidence="1 2">
    <name type="scientific">Pectinatus haikarae</name>
    <dbReference type="NCBI Taxonomy" id="349096"/>
    <lineage>
        <taxon>Bacteria</taxon>
        <taxon>Bacillati</taxon>
        <taxon>Bacillota</taxon>
        <taxon>Negativicutes</taxon>
        <taxon>Selenomonadales</taxon>
        <taxon>Selenomonadaceae</taxon>
        <taxon>Pectinatus</taxon>
    </lineage>
</organism>
<dbReference type="EMBL" id="JAUSUE010000024">
    <property type="protein sequence ID" value="MDQ0204966.1"/>
    <property type="molecule type" value="Genomic_DNA"/>
</dbReference>
<evidence type="ECO:0000313" key="2">
    <source>
        <dbReference type="Proteomes" id="UP001239167"/>
    </source>
</evidence>
<keyword evidence="2" id="KW-1185">Reference proteome</keyword>
<name>A0ABT9YAU3_9FIRM</name>
<sequence>MLFELDDSIKTFFETNANLKPTSPEIKSINHLFETVSNSEHLLTADLDTLIFFQTYKLMNQLTKQVAFYLSEKWYQNYDDQIHTKFLVTMSSEKIQIVDDHIFKVPLNYLGNISKSRLYAENADDANFYINFCNKLHTFCKNYNGLHFNIEPLGTGGSTTATTIKNESTKKVLALFIIDSDKKSLNENNGGTANQALKEYKSLNKEFVANIYVLNVREKENLLTPEQYKLCHWDSKKIIDTLDFFSEYNKICLDKWFYMDIADGIDLKNVKNDKSFYNALNSYLTKNKRTELLAMLKEDNIEKNPTILCGVGKKACTTFSDQILNGSLKTELEKCKQHNGNPKTIKKMEEKCECIEKIYDMFPEKLKDEWKNIFNNIYDFGCCLSEDELVNAQLIE</sequence>
<protein>
    <submittedName>
        <fullName evidence="1">Uncharacterized protein</fullName>
    </submittedName>
</protein>
<comment type="caution">
    <text evidence="1">The sequence shown here is derived from an EMBL/GenBank/DDBJ whole genome shotgun (WGS) entry which is preliminary data.</text>
</comment>
<accession>A0ABT9YAU3</accession>
<evidence type="ECO:0000313" key="1">
    <source>
        <dbReference type="EMBL" id="MDQ0204966.1"/>
    </source>
</evidence>
<dbReference type="RefSeq" id="WP_307225246.1">
    <property type="nucleotide sequence ID" value="NZ_CP116940.1"/>
</dbReference>